<feature type="domain" description="EGF-like" evidence="3">
    <location>
        <begin position="263"/>
        <end position="308"/>
    </location>
</feature>
<keyword evidence="2" id="KW-0812">Transmembrane</keyword>
<keyword evidence="2" id="KW-1133">Transmembrane helix</keyword>
<dbReference type="KEGG" id="cvn:111122101"/>
<feature type="domain" description="EGF-like" evidence="3">
    <location>
        <begin position="319"/>
        <end position="355"/>
    </location>
</feature>
<dbReference type="OrthoDB" id="6139723at2759"/>
<dbReference type="AlphaFoldDB" id="A0A8B8CVV2"/>
<dbReference type="RefSeq" id="XP_022319369.1">
    <property type="nucleotide sequence ID" value="XM_022463661.1"/>
</dbReference>
<evidence type="ECO:0000256" key="2">
    <source>
        <dbReference type="SAM" id="Phobius"/>
    </source>
</evidence>
<dbReference type="InterPro" id="IPR000742">
    <property type="entry name" value="EGF"/>
</dbReference>
<feature type="domain" description="EGF-like" evidence="3">
    <location>
        <begin position="366"/>
        <end position="395"/>
    </location>
</feature>
<dbReference type="SUPFAM" id="SSF49785">
    <property type="entry name" value="Galactose-binding domain-like"/>
    <property type="match status" value="1"/>
</dbReference>
<reference evidence="5" key="1">
    <citation type="submission" date="2025-08" db="UniProtKB">
        <authorList>
            <consortium name="RefSeq"/>
        </authorList>
    </citation>
    <scope>IDENTIFICATION</scope>
    <source>
        <tissue evidence="5">Whole sample</tissue>
    </source>
</reference>
<accession>A0A8B8CVV2</accession>
<organism evidence="4 5">
    <name type="scientific">Crassostrea virginica</name>
    <name type="common">Eastern oyster</name>
    <dbReference type="NCBI Taxonomy" id="6565"/>
    <lineage>
        <taxon>Eukaryota</taxon>
        <taxon>Metazoa</taxon>
        <taxon>Spiralia</taxon>
        <taxon>Lophotrochozoa</taxon>
        <taxon>Mollusca</taxon>
        <taxon>Bivalvia</taxon>
        <taxon>Autobranchia</taxon>
        <taxon>Pteriomorphia</taxon>
        <taxon>Ostreida</taxon>
        <taxon>Ostreoidea</taxon>
        <taxon>Ostreidae</taxon>
        <taxon>Crassostrea</taxon>
    </lineage>
</organism>
<dbReference type="PANTHER" id="PTHR24043">
    <property type="entry name" value="SCAVENGER RECEPTOR CLASS F"/>
    <property type="match status" value="1"/>
</dbReference>
<sequence>METLTSRKIFKIIYDISVRKNATQHITAECVPPSLCKANNAVDRNNYTCTKTIEISGSSTKSTWWYVDLGEILSVNDIRIQFKDYGPSLEARQQGRFAGFSLFVSNTTDRDHGVLCYKNGVQLPPLDFTISCITHGRFVIYYNERLDGTNYPANYETRGVFTELCEVTVRGCSKPDVYGNSCNKSCPENCQKRRCDIIDGTCLGCLPGWAGKYCNKVCEDGFYGLECSKECIGYCKDGPCNHTTGNCDKGCTDGWAGDHCDTECSGGTYGPECKYNCNDDVPCNRTSGFCNTGCKPGYTGGKCDQGCENGTFGANCRDQCSLFCLPTGTCNSLNGFCFDGCASGYLGNLCNNTCKKGRYGMNCTEHCFTNCQDDTCNHVNGTCPCKSGWKGFNCNEASSQVSDGTSCNEVPYIVGLTISALINALLILALVASIKKHFEHAKEKRSLQYATISSSSLRVQAATNESHPYQELEVAGNTYNNSPSMPLNF</sequence>
<name>A0A8B8CVV2_CRAVI</name>
<dbReference type="Gene3D" id="2.60.120.260">
    <property type="entry name" value="Galactose-binding domain-like"/>
    <property type="match status" value="1"/>
</dbReference>
<gene>
    <name evidence="5" type="primary">LOC111122101</name>
</gene>
<protein>
    <submittedName>
        <fullName evidence="5">Multiple epidermal growth factor-like domains protein 10</fullName>
    </submittedName>
</protein>
<dbReference type="Proteomes" id="UP000694844">
    <property type="component" value="Chromosome 2"/>
</dbReference>
<evidence type="ECO:0000313" key="5">
    <source>
        <dbReference type="RefSeq" id="XP_022319369.1"/>
    </source>
</evidence>
<evidence type="ECO:0000259" key="3">
    <source>
        <dbReference type="SMART" id="SM00181"/>
    </source>
</evidence>
<evidence type="ECO:0000313" key="4">
    <source>
        <dbReference type="Proteomes" id="UP000694844"/>
    </source>
</evidence>
<keyword evidence="2" id="KW-0472">Membrane</keyword>
<keyword evidence="1" id="KW-0245">EGF-like domain</keyword>
<evidence type="ECO:0000256" key="1">
    <source>
        <dbReference type="ARBA" id="ARBA00022536"/>
    </source>
</evidence>
<feature type="domain" description="EGF-like" evidence="3">
    <location>
        <begin position="185"/>
        <end position="215"/>
    </location>
</feature>
<proteinExistence type="predicted"/>
<keyword evidence="4" id="KW-1185">Reference proteome</keyword>
<dbReference type="InterPro" id="IPR042635">
    <property type="entry name" value="MEGF10/SREC1/2-like"/>
</dbReference>
<dbReference type="Gene3D" id="2.170.300.10">
    <property type="entry name" value="Tie2 ligand-binding domain superfamily"/>
    <property type="match status" value="1"/>
</dbReference>
<dbReference type="SMART" id="SM00181">
    <property type="entry name" value="EGF"/>
    <property type="match status" value="5"/>
</dbReference>
<dbReference type="InterPro" id="IPR008979">
    <property type="entry name" value="Galactose-bd-like_sf"/>
</dbReference>
<dbReference type="InterPro" id="IPR002049">
    <property type="entry name" value="LE_dom"/>
</dbReference>
<dbReference type="PANTHER" id="PTHR24043:SF8">
    <property type="entry name" value="EGF-LIKE DOMAIN-CONTAINING PROTEIN"/>
    <property type="match status" value="1"/>
</dbReference>
<feature type="transmembrane region" description="Helical" evidence="2">
    <location>
        <begin position="412"/>
        <end position="434"/>
    </location>
</feature>
<dbReference type="Pfam" id="PF00053">
    <property type="entry name" value="EGF_laminin"/>
    <property type="match status" value="1"/>
</dbReference>
<dbReference type="GO" id="GO:0005044">
    <property type="term" value="F:scavenger receptor activity"/>
    <property type="evidence" value="ECO:0007669"/>
    <property type="project" value="InterPro"/>
</dbReference>
<dbReference type="GeneID" id="111122101"/>
<feature type="domain" description="EGF-like" evidence="3">
    <location>
        <begin position="226"/>
        <end position="261"/>
    </location>
</feature>